<name>A0A485LA49_9STRA</name>
<dbReference type="EMBL" id="CAADRA010006397">
    <property type="protein sequence ID" value="VFT94858.1"/>
    <property type="molecule type" value="Genomic_DNA"/>
</dbReference>
<dbReference type="EMBL" id="VJMH01006376">
    <property type="protein sequence ID" value="KAF0690495.1"/>
    <property type="molecule type" value="Genomic_DNA"/>
</dbReference>
<dbReference type="AlphaFoldDB" id="A0A485LA49"/>
<evidence type="ECO:0000256" key="4">
    <source>
        <dbReference type="SAM" id="SignalP"/>
    </source>
</evidence>
<dbReference type="InterPro" id="IPR015353">
    <property type="entry name" value="Rubisco_LSMT_subst-bd"/>
</dbReference>
<dbReference type="InterPro" id="IPR036464">
    <property type="entry name" value="Rubisco_LSMT_subst-bd_sf"/>
</dbReference>
<evidence type="ECO:0000256" key="2">
    <source>
        <dbReference type="ARBA" id="ARBA00022679"/>
    </source>
</evidence>
<dbReference type="CDD" id="cd10527">
    <property type="entry name" value="SET_LSMT"/>
    <property type="match status" value="1"/>
</dbReference>
<keyword evidence="1" id="KW-0489">Methyltransferase</keyword>
<dbReference type="SUPFAM" id="SSF82199">
    <property type="entry name" value="SET domain"/>
    <property type="match status" value="1"/>
</dbReference>
<dbReference type="PANTHER" id="PTHR13271:SF148">
    <property type="entry name" value="SET DOMAIN-CONTAINING PROTEIN"/>
    <property type="match status" value="1"/>
</dbReference>
<keyword evidence="2" id="KW-0808">Transferase</keyword>
<evidence type="ECO:0000313" key="7">
    <source>
        <dbReference type="EMBL" id="VFT94858.1"/>
    </source>
</evidence>
<keyword evidence="3" id="KW-0949">S-adenosyl-L-methionine</keyword>
<gene>
    <name evidence="7" type="primary">Aste57867_18120</name>
    <name evidence="6" type="ORF">As57867_018058</name>
    <name evidence="7" type="ORF">ASTE57867_18120</name>
</gene>
<evidence type="ECO:0000256" key="3">
    <source>
        <dbReference type="ARBA" id="ARBA00022691"/>
    </source>
</evidence>
<feature type="chain" id="PRO_5033437473" evidence="4">
    <location>
        <begin position="19"/>
        <end position="503"/>
    </location>
</feature>
<dbReference type="Proteomes" id="UP000332933">
    <property type="component" value="Unassembled WGS sequence"/>
</dbReference>
<proteinExistence type="predicted"/>
<dbReference type="InterPro" id="IPR046341">
    <property type="entry name" value="SET_dom_sf"/>
</dbReference>
<evidence type="ECO:0000313" key="6">
    <source>
        <dbReference type="EMBL" id="KAF0690495.1"/>
    </source>
</evidence>
<accession>A0A485LA49</accession>
<dbReference type="GO" id="GO:0032259">
    <property type="term" value="P:methylation"/>
    <property type="evidence" value="ECO:0007669"/>
    <property type="project" value="UniProtKB-KW"/>
</dbReference>
<sequence length="503" mass="54632">MLPLRKIALFLLTGFVFAGKGISSFDSVKRNPGHGLILDGKPAKQAIPAKVMDVELTQDEIPGSGLRIRSDDIVQSSHSHKVEPTTTMEGRGKRYAAAVPISKGDEILSIPMDKILSVETATTGRIHTLVKANPHLPSAVVLALHLLEEKFKGTSSKWHSFIASLPRSYHGTLFLSDDEAELMQGSHLARLTDTRRQAIEEFFEALESPLTSPDVMDPPFFTPTQFTLKNFQLAMAAVWTHTILLPKSIPDDATADDASPSDPFEAVLVPIVSTLAPCDDCVNDIRVEDGFFVMRATHSYAAGDEVQLHFGDNSMALYMLNHGITPAAPSTLDVVPLGLHVEASDPLLMFKTHILTLMNTTMETTYALAYGVDPLTSSSNFLPSLRAKVLVSAELEHVQRILDGGIVSLRNEHAVCRALLQTVLAMLAQYATNARDVESALKDPTLPASTRHLMRALHVEQAVLSALHAAVTSHWATLLADDSLLHPTSSTQMSMADDDDDAA</sequence>
<protein>
    <submittedName>
        <fullName evidence="7">Aste57867_18120 protein</fullName>
    </submittedName>
</protein>
<dbReference type="PANTHER" id="PTHR13271">
    <property type="entry name" value="UNCHARACTERIZED PUTATIVE METHYLTRANSFERASE"/>
    <property type="match status" value="1"/>
</dbReference>
<dbReference type="Gene3D" id="3.90.1410.10">
    <property type="entry name" value="set domain protein methyltransferase, domain 1"/>
    <property type="match status" value="1"/>
</dbReference>
<reference evidence="6" key="2">
    <citation type="submission" date="2019-06" db="EMBL/GenBank/DDBJ databases">
        <title>Genomics analysis of Aphanomyces spp. identifies a new class of oomycete effector associated with host adaptation.</title>
        <authorList>
            <person name="Gaulin E."/>
        </authorList>
    </citation>
    <scope>NUCLEOTIDE SEQUENCE</scope>
    <source>
        <strain evidence="6">CBS 578.67</strain>
    </source>
</reference>
<dbReference type="GO" id="GO:0016279">
    <property type="term" value="F:protein-lysine N-methyltransferase activity"/>
    <property type="evidence" value="ECO:0007669"/>
    <property type="project" value="TreeGrafter"/>
</dbReference>
<organism evidence="7 8">
    <name type="scientific">Aphanomyces stellatus</name>
    <dbReference type="NCBI Taxonomy" id="120398"/>
    <lineage>
        <taxon>Eukaryota</taxon>
        <taxon>Sar</taxon>
        <taxon>Stramenopiles</taxon>
        <taxon>Oomycota</taxon>
        <taxon>Saprolegniomycetes</taxon>
        <taxon>Saprolegniales</taxon>
        <taxon>Verrucalvaceae</taxon>
        <taxon>Aphanomyces</taxon>
    </lineage>
</organism>
<evidence type="ECO:0000313" key="8">
    <source>
        <dbReference type="Proteomes" id="UP000332933"/>
    </source>
</evidence>
<reference evidence="7 8" key="1">
    <citation type="submission" date="2019-03" db="EMBL/GenBank/DDBJ databases">
        <authorList>
            <person name="Gaulin E."/>
            <person name="Dumas B."/>
        </authorList>
    </citation>
    <scope>NUCLEOTIDE SEQUENCE [LARGE SCALE GENOMIC DNA]</scope>
    <source>
        <strain evidence="7">CBS 568.67</strain>
    </source>
</reference>
<evidence type="ECO:0000259" key="5">
    <source>
        <dbReference type="Pfam" id="PF09273"/>
    </source>
</evidence>
<feature type="domain" description="Rubisco LSMT substrate-binding" evidence="5">
    <location>
        <begin position="343"/>
        <end position="464"/>
    </location>
</feature>
<dbReference type="Pfam" id="PF09273">
    <property type="entry name" value="Rubis-subs-bind"/>
    <property type="match status" value="1"/>
</dbReference>
<keyword evidence="4" id="KW-0732">Signal</keyword>
<dbReference type="SUPFAM" id="SSF81822">
    <property type="entry name" value="RuBisCo LSMT C-terminal, substrate-binding domain"/>
    <property type="match status" value="1"/>
</dbReference>
<evidence type="ECO:0000256" key="1">
    <source>
        <dbReference type="ARBA" id="ARBA00022603"/>
    </source>
</evidence>
<keyword evidence="8" id="KW-1185">Reference proteome</keyword>
<dbReference type="Gene3D" id="3.90.1420.10">
    <property type="entry name" value="Rubisco LSMT, substrate-binding domain"/>
    <property type="match status" value="1"/>
</dbReference>
<feature type="signal peptide" evidence="4">
    <location>
        <begin position="1"/>
        <end position="18"/>
    </location>
</feature>
<dbReference type="InterPro" id="IPR050600">
    <property type="entry name" value="SETD3_SETD6_MTase"/>
</dbReference>
<dbReference type="OrthoDB" id="341421at2759"/>